<keyword evidence="4 5" id="KW-0408">Iron</keyword>
<keyword evidence="3" id="KW-0560">Oxidoreductase</keyword>
<dbReference type="Proteomes" id="UP001168877">
    <property type="component" value="Unassembled WGS sequence"/>
</dbReference>
<evidence type="ECO:0000256" key="5">
    <source>
        <dbReference type="PIRSR" id="PIRSR604294-1"/>
    </source>
</evidence>
<reference evidence="6" key="2">
    <citation type="submission" date="2023-06" db="EMBL/GenBank/DDBJ databases">
        <authorList>
            <person name="Swenson N.G."/>
            <person name="Wegrzyn J.L."/>
            <person name="Mcevoy S.L."/>
        </authorList>
    </citation>
    <scope>NUCLEOTIDE SEQUENCE</scope>
    <source>
        <strain evidence="6">NS2018</strain>
        <tissue evidence="6">Leaf</tissue>
    </source>
</reference>
<sequence length="150" mass="17277">MNAHLKSDMNTNKTFAFKCSPIFPYLTFFSFDENGVKQNHVQIFSIDQPTLIHYFAITKRFAIFPQTQLVVVPQNVMLGKGMHVVCNPSKVPRIGIIARYVKGDAKMRWFDVPEFNVMHVINAWENGDNEVVVVAAKFFNTNSCWKVFQK</sequence>
<dbReference type="GO" id="GO:0009570">
    <property type="term" value="C:chloroplast stroma"/>
    <property type="evidence" value="ECO:0007669"/>
    <property type="project" value="TreeGrafter"/>
</dbReference>
<dbReference type="Pfam" id="PF03055">
    <property type="entry name" value="RPE65"/>
    <property type="match status" value="1"/>
</dbReference>
<gene>
    <name evidence="6" type="ORF">LWI29_016916</name>
</gene>
<dbReference type="GO" id="GO:0046872">
    <property type="term" value="F:metal ion binding"/>
    <property type="evidence" value="ECO:0007669"/>
    <property type="project" value="UniProtKB-KW"/>
</dbReference>
<evidence type="ECO:0000256" key="4">
    <source>
        <dbReference type="ARBA" id="ARBA00023004"/>
    </source>
</evidence>
<dbReference type="GO" id="GO:0010436">
    <property type="term" value="F:carotenoid dioxygenase activity"/>
    <property type="evidence" value="ECO:0007669"/>
    <property type="project" value="TreeGrafter"/>
</dbReference>
<dbReference type="GO" id="GO:0016121">
    <property type="term" value="P:carotene catabolic process"/>
    <property type="evidence" value="ECO:0007669"/>
    <property type="project" value="TreeGrafter"/>
</dbReference>
<proteinExistence type="inferred from homology"/>
<dbReference type="EMBL" id="JAUESC010000002">
    <property type="protein sequence ID" value="KAK0604561.1"/>
    <property type="molecule type" value="Genomic_DNA"/>
</dbReference>
<evidence type="ECO:0000313" key="6">
    <source>
        <dbReference type="EMBL" id="KAK0604561.1"/>
    </source>
</evidence>
<feature type="binding site" evidence="5">
    <location>
        <position position="119"/>
    </location>
    <ligand>
        <name>Fe cation</name>
        <dbReference type="ChEBI" id="CHEBI:24875"/>
        <note>catalytic</note>
    </ligand>
</feature>
<comment type="cofactor">
    <cofactor evidence="5">
        <name>Fe(2+)</name>
        <dbReference type="ChEBI" id="CHEBI:29033"/>
    </cofactor>
    <text evidence="5">Binds 1 Fe(2+) ion per subunit.</text>
</comment>
<keyword evidence="3" id="KW-0223">Dioxygenase</keyword>
<dbReference type="PANTHER" id="PTHR10543">
    <property type="entry name" value="BETA-CAROTENE DIOXYGENASE"/>
    <property type="match status" value="1"/>
</dbReference>
<dbReference type="InterPro" id="IPR004294">
    <property type="entry name" value="Carotenoid_Oase"/>
</dbReference>
<name>A0AA39STA8_ACESA</name>
<evidence type="ECO:0000313" key="7">
    <source>
        <dbReference type="Proteomes" id="UP001168877"/>
    </source>
</evidence>
<keyword evidence="2 5" id="KW-0479">Metal-binding</keyword>
<dbReference type="PANTHER" id="PTHR10543:SF58">
    <property type="entry name" value="CAROTENOID CLEAVAGE DIOXYGENASE 4, CHLOROPLASTIC-RELATED"/>
    <property type="match status" value="1"/>
</dbReference>
<accession>A0AA39STA8</accession>
<evidence type="ECO:0000256" key="1">
    <source>
        <dbReference type="ARBA" id="ARBA00006787"/>
    </source>
</evidence>
<feature type="binding site" evidence="5">
    <location>
        <position position="53"/>
    </location>
    <ligand>
        <name>Fe cation</name>
        <dbReference type="ChEBI" id="CHEBI:24875"/>
        <note>catalytic</note>
    </ligand>
</feature>
<organism evidence="6 7">
    <name type="scientific">Acer saccharum</name>
    <name type="common">Sugar maple</name>
    <dbReference type="NCBI Taxonomy" id="4024"/>
    <lineage>
        <taxon>Eukaryota</taxon>
        <taxon>Viridiplantae</taxon>
        <taxon>Streptophyta</taxon>
        <taxon>Embryophyta</taxon>
        <taxon>Tracheophyta</taxon>
        <taxon>Spermatophyta</taxon>
        <taxon>Magnoliopsida</taxon>
        <taxon>eudicotyledons</taxon>
        <taxon>Gunneridae</taxon>
        <taxon>Pentapetalae</taxon>
        <taxon>rosids</taxon>
        <taxon>malvids</taxon>
        <taxon>Sapindales</taxon>
        <taxon>Sapindaceae</taxon>
        <taxon>Hippocastanoideae</taxon>
        <taxon>Acereae</taxon>
        <taxon>Acer</taxon>
    </lineage>
</organism>
<feature type="binding site" evidence="5">
    <location>
        <position position="4"/>
    </location>
    <ligand>
        <name>Fe cation</name>
        <dbReference type="ChEBI" id="CHEBI:24875"/>
        <note>catalytic</note>
    </ligand>
</feature>
<evidence type="ECO:0000256" key="3">
    <source>
        <dbReference type="ARBA" id="ARBA00022964"/>
    </source>
</evidence>
<evidence type="ECO:0000256" key="2">
    <source>
        <dbReference type="ARBA" id="ARBA00022723"/>
    </source>
</evidence>
<reference evidence="6" key="1">
    <citation type="journal article" date="2022" name="Plant J.">
        <title>Strategies of tolerance reflected in two North American maple genomes.</title>
        <authorList>
            <person name="McEvoy S.L."/>
            <person name="Sezen U.U."/>
            <person name="Trouern-Trend A."/>
            <person name="McMahon S.M."/>
            <person name="Schaberg P.G."/>
            <person name="Yang J."/>
            <person name="Wegrzyn J.L."/>
            <person name="Swenson N.G."/>
        </authorList>
    </citation>
    <scope>NUCLEOTIDE SEQUENCE</scope>
    <source>
        <strain evidence="6">NS2018</strain>
    </source>
</reference>
<comment type="caution">
    <text evidence="6">The sequence shown here is derived from an EMBL/GenBank/DDBJ whole genome shotgun (WGS) entry which is preliminary data.</text>
</comment>
<comment type="similarity">
    <text evidence="1">Belongs to the carotenoid oxygenase family.</text>
</comment>
<protein>
    <submittedName>
        <fullName evidence="6">Uncharacterized protein</fullName>
    </submittedName>
</protein>
<dbReference type="AlphaFoldDB" id="A0AA39STA8"/>
<keyword evidence="7" id="KW-1185">Reference proteome</keyword>